<sequence length="214" mass="25022">MIPERYRRMLPPQWYENEVAEYHLEGAGTAVDAFHSQREDILQQFSPWSATWGLDVWDWIYFGSKQLQSIEERRKNIQRKHWARSPFTLPVLEAMGQAAGELEKVTEDFPNKEIVFEFSAEQPINAVELSKDFEWVRPLHVNSSRVAVNSRGEDILISAPTRFIEVEYPICGMFYPEDDMEGRIFRETVQVAEATRFHAVNYPLTNMMYPEGEV</sequence>
<dbReference type="Pfam" id="PF10076">
    <property type="entry name" value="Phage_Mu_Gp48"/>
    <property type="match status" value="1"/>
</dbReference>
<name>A0A2Z4MPN6_BREBE</name>
<reference evidence="1 2" key="1">
    <citation type="journal article" date="2015" name="Genome Announc.">
        <title>Draft Genome Sequence of Brevibacillus brevis DZQ7, a Plant Growth-Promoting Rhizobacterium with Broad-Spectrum Antimicrobial Activity.</title>
        <authorList>
            <person name="Hou Q."/>
            <person name="Wang C."/>
            <person name="Hou X."/>
            <person name="Xia Z."/>
            <person name="Ye J."/>
            <person name="Liu K."/>
            <person name="Liu H."/>
            <person name="Wang J."/>
            <person name="Guo H."/>
            <person name="Yu X."/>
            <person name="Yang Y."/>
            <person name="Du B."/>
            <person name="Ding Y."/>
        </authorList>
    </citation>
    <scope>NUCLEOTIDE SEQUENCE [LARGE SCALE GENOMIC DNA]</scope>
    <source>
        <strain evidence="1 2">DZQ7</strain>
    </source>
</reference>
<dbReference type="AlphaFoldDB" id="A0A2Z4MPN6"/>
<protein>
    <submittedName>
        <fullName evidence="1">DUF2313 domain-containing protein</fullName>
    </submittedName>
</protein>
<dbReference type="Proteomes" id="UP000036061">
    <property type="component" value="Chromosome"/>
</dbReference>
<proteinExistence type="predicted"/>
<evidence type="ECO:0000313" key="2">
    <source>
        <dbReference type="Proteomes" id="UP000036061"/>
    </source>
</evidence>
<dbReference type="InterPro" id="IPR018755">
    <property type="entry name" value="Phage_Mu_Gp48"/>
</dbReference>
<dbReference type="EMBL" id="CP030117">
    <property type="protein sequence ID" value="AWX58331.1"/>
    <property type="molecule type" value="Genomic_DNA"/>
</dbReference>
<accession>A0A2Z4MPN6</accession>
<evidence type="ECO:0000313" key="1">
    <source>
        <dbReference type="EMBL" id="AWX58331.1"/>
    </source>
</evidence>
<organism evidence="1 2">
    <name type="scientific">Brevibacillus brevis</name>
    <name type="common">Bacillus brevis</name>
    <dbReference type="NCBI Taxonomy" id="1393"/>
    <lineage>
        <taxon>Bacteria</taxon>
        <taxon>Bacillati</taxon>
        <taxon>Bacillota</taxon>
        <taxon>Bacilli</taxon>
        <taxon>Bacillales</taxon>
        <taxon>Paenibacillaceae</taxon>
        <taxon>Brevibacillus</taxon>
    </lineage>
</organism>
<dbReference type="RefSeq" id="WP_048034809.1">
    <property type="nucleotide sequence ID" value="NZ_CP030117.1"/>
</dbReference>
<gene>
    <name evidence="1" type="ORF">AB432_026280</name>
</gene>